<gene>
    <name evidence="1" type="ORF">HOLleu_00403</name>
</gene>
<sequence length="294" mass="33036">MIGEGAPKFDVKLSNEYFDGGFVFFPVKRAKVRQLLTKINPQFGNKEVKLALPSKHALQDLIPGDEHVAMLSYGYVDALAFKDALTCDEKNTVSTTLEFLGIDVPYLTSDGGDRISITLQKDLFTPDVGNYIQANVILPTPKIADRFDKTERGNTVNILFEKGDLQLNLTGIYSETIANDDHAIEDMEEYENEYQISQRGPDFSICEQFPDIQVDLCDIHWNPLYNAALKRAGTNVCIKWEPTADVTSQMSTFYIESISKEMKALLLLDEDQNVVEGSVQRGTFDIRLVFPCIV</sequence>
<comment type="caution">
    <text evidence="1">The sequence shown here is derived from an EMBL/GenBank/DDBJ whole genome shotgun (WGS) entry which is preliminary data.</text>
</comment>
<evidence type="ECO:0000313" key="1">
    <source>
        <dbReference type="EMBL" id="KAJ8048192.1"/>
    </source>
</evidence>
<dbReference type="Proteomes" id="UP001152320">
    <property type="component" value="Chromosome 1"/>
</dbReference>
<dbReference type="AlphaFoldDB" id="A0A9Q1HFU0"/>
<protein>
    <submittedName>
        <fullName evidence="1">Uncharacterized protein</fullName>
    </submittedName>
</protein>
<keyword evidence="2" id="KW-1185">Reference proteome</keyword>
<name>A0A9Q1HFU0_HOLLE</name>
<reference evidence="1" key="1">
    <citation type="submission" date="2021-10" db="EMBL/GenBank/DDBJ databases">
        <title>Tropical sea cucumber genome reveals ecological adaptation and Cuvierian tubules defense mechanism.</title>
        <authorList>
            <person name="Chen T."/>
        </authorList>
    </citation>
    <scope>NUCLEOTIDE SEQUENCE</scope>
    <source>
        <strain evidence="1">Nanhai2018</strain>
        <tissue evidence="1">Muscle</tissue>
    </source>
</reference>
<evidence type="ECO:0000313" key="2">
    <source>
        <dbReference type="Proteomes" id="UP001152320"/>
    </source>
</evidence>
<dbReference type="EMBL" id="JAIZAY010000001">
    <property type="protein sequence ID" value="KAJ8048192.1"/>
    <property type="molecule type" value="Genomic_DNA"/>
</dbReference>
<accession>A0A9Q1HFU0</accession>
<proteinExistence type="predicted"/>
<organism evidence="1 2">
    <name type="scientific">Holothuria leucospilota</name>
    <name type="common">Black long sea cucumber</name>
    <name type="synonym">Mertensiothuria leucospilota</name>
    <dbReference type="NCBI Taxonomy" id="206669"/>
    <lineage>
        <taxon>Eukaryota</taxon>
        <taxon>Metazoa</taxon>
        <taxon>Echinodermata</taxon>
        <taxon>Eleutherozoa</taxon>
        <taxon>Echinozoa</taxon>
        <taxon>Holothuroidea</taxon>
        <taxon>Aspidochirotacea</taxon>
        <taxon>Aspidochirotida</taxon>
        <taxon>Holothuriidae</taxon>
        <taxon>Holothuria</taxon>
    </lineage>
</organism>